<evidence type="ECO:0000313" key="6">
    <source>
        <dbReference type="EMBL" id="MCZ0732545.1"/>
    </source>
</evidence>
<feature type="domain" description="HTH tetR-type" evidence="5">
    <location>
        <begin position="11"/>
        <end position="70"/>
    </location>
</feature>
<dbReference type="InterPro" id="IPR009057">
    <property type="entry name" value="Homeodomain-like_sf"/>
</dbReference>
<accession>A0ABT4HQN3</accession>
<evidence type="ECO:0000256" key="2">
    <source>
        <dbReference type="ARBA" id="ARBA00023125"/>
    </source>
</evidence>
<comment type="caution">
    <text evidence="6">The sequence shown here is derived from an EMBL/GenBank/DDBJ whole genome shotgun (WGS) entry which is preliminary data.</text>
</comment>
<evidence type="ECO:0000313" key="7">
    <source>
        <dbReference type="Proteomes" id="UP001084650"/>
    </source>
</evidence>
<dbReference type="InterPro" id="IPR001647">
    <property type="entry name" value="HTH_TetR"/>
</dbReference>
<protein>
    <submittedName>
        <fullName evidence="6">Helix-turn-helix domain containing protein</fullName>
    </submittedName>
</protein>
<dbReference type="RefSeq" id="WP_268788169.1">
    <property type="nucleotide sequence ID" value="NZ_JAPQYE010000038.1"/>
</dbReference>
<evidence type="ECO:0000256" key="3">
    <source>
        <dbReference type="ARBA" id="ARBA00023163"/>
    </source>
</evidence>
<keyword evidence="3" id="KW-0804">Transcription</keyword>
<dbReference type="PANTHER" id="PTHR30055:SF234">
    <property type="entry name" value="HTH-TYPE TRANSCRIPTIONAL REGULATOR BETI"/>
    <property type="match status" value="1"/>
</dbReference>
<dbReference type="Pfam" id="PF21597">
    <property type="entry name" value="TetR_C_43"/>
    <property type="match status" value="1"/>
</dbReference>
<dbReference type="InterPro" id="IPR049445">
    <property type="entry name" value="TetR_SbtR-like_C"/>
</dbReference>
<reference evidence="6" key="1">
    <citation type="submission" date="2022-12" db="EMBL/GenBank/DDBJ databases">
        <title>Whole genome sequence of Mycolicibacterium iranicum strain SBH312.</title>
        <authorList>
            <person name="Jani J."/>
            <person name="Arifin Mustapha Z."/>
            <person name="Ahmed K."/>
            <person name="Kai Ling C."/>
        </authorList>
    </citation>
    <scope>NUCLEOTIDE SEQUENCE</scope>
    <source>
        <strain evidence="6">SBH312</strain>
    </source>
</reference>
<dbReference type="SUPFAM" id="SSF46689">
    <property type="entry name" value="Homeodomain-like"/>
    <property type="match status" value="1"/>
</dbReference>
<organism evidence="6 7">
    <name type="scientific">Mycolicibacterium iranicum</name>
    <name type="common">Mycobacterium iranicum</name>
    <dbReference type="NCBI Taxonomy" id="912594"/>
    <lineage>
        <taxon>Bacteria</taxon>
        <taxon>Bacillati</taxon>
        <taxon>Actinomycetota</taxon>
        <taxon>Actinomycetes</taxon>
        <taxon>Mycobacteriales</taxon>
        <taxon>Mycobacteriaceae</taxon>
        <taxon>Mycolicibacterium</taxon>
    </lineage>
</organism>
<dbReference type="PANTHER" id="PTHR30055">
    <property type="entry name" value="HTH-TYPE TRANSCRIPTIONAL REGULATOR RUTR"/>
    <property type="match status" value="1"/>
</dbReference>
<keyword evidence="1" id="KW-0805">Transcription regulation</keyword>
<dbReference type="PROSITE" id="PS50977">
    <property type="entry name" value="HTH_TETR_2"/>
    <property type="match status" value="1"/>
</dbReference>
<dbReference type="EMBL" id="JAPQYE010000038">
    <property type="protein sequence ID" value="MCZ0732545.1"/>
    <property type="molecule type" value="Genomic_DNA"/>
</dbReference>
<sequence length="191" mass="20980">MAERTLRADASASITRILAAARTVFADEDGTGTLNRIAKEARVGIATVYRHFPTREVLARAVYDNLITAEVAPLISEFARSDTPRDVLLDMCENLFDVLDQQRGLVLSLTNLAQITAELLTRDLDTIADAVTRAQRAGNLRPDLTATDIPNLLAMVISGLQGTNLDRTTRRRYLSLLLDGLNPTHAQQLPQ</sequence>
<keyword evidence="2 4" id="KW-0238">DNA-binding</keyword>
<evidence type="ECO:0000256" key="4">
    <source>
        <dbReference type="PROSITE-ProRule" id="PRU00335"/>
    </source>
</evidence>
<name>A0ABT4HQN3_MYCIR</name>
<keyword evidence="7" id="KW-1185">Reference proteome</keyword>
<dbReference type="InterPro" id="IPR050109">
    <property type="entry name" value="HTH-type_TetR-like_transc_reg"/>
</dbReference>
<gene>
    <name evidence="6" type="ORF">OY187_31315</name>
</gene>
<evidence type="ECO:0000256" key="1">
    <source>
        <dbReference type="ARBA" id="ARBA00023015"/>
    </source>
</evidence>
<dbReference type="SUPFAM" id="SSF48498">
    <property type="entry name" value="Tetracyclin repressor-like, C-terminal domain"/>
    <property type="match status" value="1"/>
</dbReference>
<feature type="DNA-binding region" description="H-T-H motif" evidence="4">
    <location>
        <begin position="33"/>
        <end position="52"/>
    </location>
</feature>
<proteinExistence type="predicted"/>
<dbReference type="InterPro" id="IPR036271">
    <property type="entry name" value="Tet_transcr_reg_TetR-rel_C_sf"/>
</dbReference>
<evidence type="ECO:0000259" key="5">
    <source>
        <dbReference type="PROSITE" id="PS50977"/>
    </source>
</evidence>
<dbReference type="Proteomes" id="UP001084650">
    <property type="component" value="Unassembled WGS sequence"/>
</dbReference>
<dbReference type="Pfam" id="PF00440">
    <property type="entry name" value="TetR_N"/>
    <property type="match status" value="1"/>
</dbReference>
<dbReference type="Gene3D" id="1.10.357.10">
    <property type="entry name" value="Tetracycline Repressor, domain 2"/>
    <property type="match status" value="1"/>
</dbReference>